<evidence type="ECO:0000256" key="2">
    <source>
        <dbReference type="ARBA" id="ARBA00022840"/>
    </source>
</evidence>
<name>X1PJ42_9ZZZZ</name>
<dbReference type="PANTHER" id="PTHR21299">
    <property type="entry name" value="CYTIDYLATE KINASE/PANTOATE-BETA-ALANINE LIGASE"/>
    <property type="match status" value="1"/>
</dbReference>
<dbReference type="PANTHER" id="PTHR21299:SF1">
    <property type="entry name" value="PANTOATE--BETA-ALANINE LIGASE"/>
    <property type="match status" value="1"/>
</dbReference>
<dbReference type="GO" id="GO:0015940">
    <property type="term" value="P:pantothenate biosynthetic process"/>
    <property type="evidence" value="ECO:0007669"/>
    <property type="project" value="InterPro"/>
</dbReference>
<evidence type="ECO:0008006" key="4">
    <source>
        <dbReference type="Google" id="ProtNLM"/>
    </source>
</evidence>
<sequence length="62" mass="6762">MDCGVRQQFSGSVGLVPTMGYLHQGHLALVKKARAENSTVVVSIFVNPTQFGPSEDLRAYPR</sequence>
<dbReference type="NCBIfam" id="TIGR00125">
    <property type="entry name" value="cyt_tran_rel"/>
    <property type="match status" value="1"/>
</dbReference>
<dbReference type="GO" id="GO:0004592">
    <property type="term" value="F:pantoate-beta-alanine ligase activity"/>
    <property type="evidence" value="ECO:0007669"/>
    <property type="project" value="InterPro"/>
</dbReference>
<feature type="non-terminal residue" evidence="3">
    <location>
        <position position="62"/>
    </location>
</feature>
<evidence type="ECO:0000256" key="1">
    <source>
        <dbReference type="ARBA" id="ARBA00022741"/>
    </source>
</evidence>
<organism evidence="3">
    <name type="scientific">marine sediment metagenome</name>
    <dbReference type="NCBI Taxonomy" id="412755"/>
    <lineage>
        <taxon>unclassified sequences</taxon>
        <taxon>metagenomes</taxon>
        <taxon>ecological metagenomes</taxon>
    </lineage>
</organism>
<keyword evidence="2" id="KW-0067">ATP-binding</keyword>
<proteinExistence type="predicted"/>
<accession>X1PJ42</accession>
<dbReference type="Pfam" id="PF02569">
    <property type="entry name" value="Pantoate_ligase"/>
    <property type="match status" value="1"/>
</dbReference>
<dbReference type="AlphaFoldDB" id="X1PJ42"/>
<keyword evidence="1" id="KW-0547">Nucleotide-binding</keyword>
<protein>
    <recommendedName>
        <fullName evidence="4">Pantoate--beta-alanine ligase</fullName>
    </recommendedName>
</protein>
<reference evidence="3" key="1">
    <citation type="journal article" date="2014" name="Front. Microbiol.">
        <title>High frequency of phylogenetically diverse reductive dehalogenase-homologous genes in deep subseafloor sedimentary metagenomes.</title>
        <authorList>
            <person name="Kawai M."/>
            <person name="Futagami T."/>
            <person name="Toyoda A."/>
            <person name="Takaki Y."/>
            <person name="Nishi S."/>
            <person name="Hori S."/>
            <person name="Arai W."/>
            <person name="Tsubouchi T."/>
            <person name="Morono Y."/>
            <person name="Uchiyama I."/>
            <person name="Ito T."/>
            <person name="Fujiyama A."/>
            <person name="Inagaki F."/>
            <person name="Takami H."/>
        </authorList>
    </citation>
    <scope>NUCLEOTIDE SEQUENCE</scope>
    <source>
        <strain evidence="3">Expedition CK06-06</strain>
    </source>
</reference>
<dbReference type="InterPro" id="IPR014729">
    <property type="entry name" value="Rossmann-like_a/b/a_fold"/>
</dbReference>
<dbReference type="GO" id="GO:0005524">
    <property type="term" value="F:ATP binding"/>
    <property type="evidence" value="ECO:0007669"/>
    <property type="project" value="UniProtKB-KW"/>
</dbReference>
<dbReference type="InterPro" id="IPR004821">
    <property type="entry name" value="Cyt_trans-like"/>
</dbReference>
<dbReference type="InterPro" id="IPR003721">
    <property type="entry name" value="Pantoate_ligase"/>
</dbReference>
<comment type="caution">
    <text evidence="3">The sequence shown here is derived from an EMBL/GenBank/DDBJ whole genome shotgun (WGS) entry which is preliminary data.</text>
</comment>
<evidence type="ECO:0000313" key="3">
    <source>
        <dbReference type="EMBL" id="GAI55863.1"/>
    </source>
</evidence>
<dbReference type="EMBL" id="BARV01041983">
    <property type="protein sequence ID" value="GAI55863.1"/>
    <property type="molecule type" value="Genomic_DNA"/>
</dbReference>
<dbReference type="Gene3D" id="3.40.50.620">
    <property type="entry name" value="HUPs"/>
    <property type="match status" value="1"/>
</dbReference>
<dbReference type="SUPFAM" id="SSF52374">
    <property type="entry name" value="Nucleotidylyl transferase"/>
    <property type="match status" value="1"/>
</dbReference>
<gene>
    <name evidence="3" type="ORF">S06H3_63328</name>
</gene>